<gene>
    <name evidence="2" type="ORF">EZS27_014200</name>
</gene>
<sequence>MESEIRIEVQRGMLGIIAIELCVTVKTLSAALKYHTNSVKANELRRIVIMKYKGELIGCSKAKKIELYKKLGIEVEQHKVKKKPGKKHPTQGKVKKESDKKRFTANGNSEAIKVKQV</sequence>
<evidence type="ECO:0000256" key="1">
    <source>
        <dbReference type="SAM" id="MobiDB-lite"/>
    </source>
</evidence>
<feature type="compositionally biased region" description="Basic residues" evidence="1">
    <location>
        <begin position="79"/>
        <end position="90"/>
    </location>
</feature>
<dbReference type="EMBL" id="SNRY01000674">
    <property type="protein sequence ID" value="KAA6337737.1"/>
    <property type="molecule type" value="Genomic_DNA"/>
</dbReference>
<evidence type="ECO:0000313" key="2">
    <source>
        <dbReference type="EMBL" id="KAA6337737.1"/>
    </source>
</evidence>
<reference evidence="2" key="1">
    <citation type="submission" date="2019-03" db="EMBL/GenBank/DDBJ databases">
        <title>Single cell metagenomics reveals metabolic interactions within the superorganism composed of flagellate Streblomastix strix and complex community of Bacteroidetes bacteria on its surface.</title>
        <authorList>
            <person name="Treitli S.C."/>
            <person name="Kolisko M."/>
            <person name="Husnik F."/>
            <person name="Keeling P."/>
            <person name="Hampl V."/>
        </authorList>
    </citation>
    <scope>NUCLEOTIDE SEQUENCE</scope>
    <source>
        <strain evidence="2">STM</strain>
    </source>
</reference>
<name>A0A5J4RUS2_9ZZZZ</name>
<accession>A0A5J4RUS2</accession>
<comment type="caution">
    <text evidence="2">The sequence shown here is derived from an EMBL/GenBank/DDBJ whole genome shotgun (WGS) entry which is preliminary data.</text>
</comment>
<proteinExistence type="predicted"/>
<organism evidence="2">
    <name type="scientific">termite gut metagenome</name>
    <dbReference type="NCBI Taxonomy" id="433724"/>
    <lineage>
        <taxon>unclassified sequences</taxon>
        <taxon>metagenomes</taxon>
        <taxon>organismal metagenomes</taxon>
    </lineage>
</organism>
<protein>
    <submittedName>
        <fullName evidence="2">Uncharacterized protein</fullName>
    </submittedName>
</protein>
<feature type="region of interest" description="Disordered" evidence="1">
    <location>
        <begin position="79"/>
        <end position="117"/>
    </location>
</feature>
<dbReference type="AlphaFoldDB" id="A0A5J4RUS2"/>